<dbReference type="SUPFAM" id="SSF53474">
    <property type="entry name" value="alpha/beta-Hydrolases"/>
    <property type="match status" value="1"/>
</dbReference>
<dbReference type="OrthoDB" id="5422338at2"/>
<dbReference type="PRINTS" id="PR00111">
    <property type="entry name" value="ABHYDROLASE"/>
</dbReference>
<dbReference type="Pfam" id="PF00561">
    <property type="entry name" value="Abhydrolase_1"/>
    <property type="match status" value="1"/>
</dbReference>
<feature type="domain" description="AB hydrolase-1" evidence="2">
    <location>
        <begin position="83"/>
        <end position="332"/>
    </location>
</feature>
<dbReference type="AlphaFoldDB" id="A0A318RJ86"/>
<dbReference type="InterPro" id="IPR050266">
    <property type="entry name" value="AB_hydrolase_sf"/>
</dbReference>
<dbReference type="InterPro" id="IPR000073">
    <property type="entry name" value="AB_hydrolase_1"/>
</dbReference>
<dbReference type="PANTHER" id="PTHR43798">
    <property type="entry name" value="MONOACYLGLYCEROL LIPASE"/>
    <property type="match status" value="1"/>
</dbReference>
<evidence type="ECO:0000313" key="4">
    <source>
        <dbReference type="Proteomes" id="UP000247591"/>
    </source>
</evidence>
<dbReference type="GO" id="GO:0016020">
    <property type="term" value="C:membrane"/>
    <property type="evidence" value="ECO:0007669"/>
    <property type="project" value="TreeGrafter"/>
</dbReference>
<gene>
    <name evidence="3" type="ORF">DFR67_111172</name>
</gene>
<reference evidence="3 4" key="1">
    <citation type="submission" date="2018-06" db="EMBL/GenBank/DDBJ databases">
        <title>Genomic Encyclopedia of Type Strains, Phase IV (KMG-IV): sequencing the most valuable type-strain genomes for metagenomic binning, comparative biology and taxonomic classification.</title>
        <authorList>
            <person name="Goeker M."/>
        </authorList>
    </citation>
    <scope>NUCLEOTIDE SEQUENCE [LARGE SCALE GENOMIC DNA]</scope>
    <source>
        <strain evidence="3 4">DSM 45521</strain>
    </source>
</reference>
<dbReference type="PANTHER" id="PTHR43798:SF31">
    <property type="entry name" value="AB HYDROLASE SUPERFAMILY PROTEIN YCLE"/>
    <property type="match status" value="1"/>
</dbReference>
<comment type="caution">
    <text evidence="3">The sequence shown here is derived from an EMBL/GenBank/DDBJ whole genome shotgun (WGS) entry which is preliminary data.</text>
</comment>
<dbReference type="RefSeq" id="WP_110471100.1">
    <property type="nucleotide sequence ID" value="NZ_QJSP01000011.1"/>
</dbReference>
<keyword evidence="4" id="KW-1185">Reference proteome</keyword>
<accession>A0A318RJ86</accession>
<evidence type="ECO:0000259" key="2">
    <source>
        <dbReference type="Pfam" id="PF00561"/>
    </source>
</evidence>
<dbReference type="GO" id="GO:0016787">
    <property type="term" value="F:hydrolase activity"/>
    <property type="evidence" value="ECO:0007669"/>
    <property type="project" value="UniProtKB-KW"/>
</dbReference>
<sequence length="349" mass="37175">MNKRNVAVGGAAVGAGVVAAGAAITGTFLGSILRAALLAPDPVADQPDPLLQTPRQAPEHLDVRAADGTALNVVAYGPPDGELMVLVHGWTCSTHYWYPQINSFGDRYRVIAYDQRGHGDSPRGKTKLSVDLLGQDLQCVLTEVVPKGRRALVAGHSMGGMTILSWAKQFPEAVPEVARAVVLTSTCSDHLLPNLGLIPLDLPTVLSPMEYFTGRLVAGATVHLPRTKMSRKVTQYIALNTTSRRSHVDFCDEMVSACPGRSRGKWGNAMVDLDVTAGLDALVVPTLVVVGADDKLTPKLHAEAMASVLRGRGHLDDLVVWPGIGHMSSIENAEAYNNLLTDLLDRTAG</sequence>
<protein>
    <submittedName>
        <fullName evidence="3">Pimeloyl-ACP methyl ester carboxylesterase</fullName>
    </submittedName>
</protein>
<proteinExistence type="predicted"/>
<dbReference type="Gene3D" id="3.40.50.1820">
    <property type="entry name" value="alpha/beta hydrolase"/>
    <property type="match status" value="1"/>
</dbReference>
<dbReference type="InterPro" id="IPR029058">
    <property type="entry name" value="AB_hydrolase_fold"/>
</dbReference>
<dbReference type="Proteomes" id="UP000247591">
    <property type="component" value="Unassembled WGS sequence"/>
</dbReference>
<dbReference type="EMBL" id="QJSP01000011">
    <property type="protein sequence ID" value="PYE15096.1"/>
    <property type="molecule type" value="Genomic_DNA"/>
</dbReference>
<evidence type="ECO:0000256" key="1">
    <source>
        <dbReference type="ARBA" id="ARBA00022801"/>
    </source>
</evidence>
<evidence type="ECO:0000313" key="3">
    <source>
        <dbReference type="EMBL" id="PYE15096.1"/>
    </source>
</evidence>
<keyword evidence="1" id="KW-0378">Hydrolase</keyword>
<name>A0A318RJ86_WILLI</name>
<organism evidence="3 4">
    <name type="scientific">Williamsia limnetica</name>
    <dbReference type="NCBI Taxonomy" id="882452"/>
    <lineage>
        <taxon>Bacteria</taxon>
        <taxon>Bacillati</taxon>
        <taxon>Actinomycetota</taxon>
        <taxon>Actinomycetes</taxon>
        <taxon>Mycobacteriales</taxon>
        <taxon>Nocardiaceae</taxon>
        <taxon>Williamsia</taxon>
    </lineage>
</organism>